<dbReference type="SUPFAM" id="SSF53590">
    <property type="entry name" value="Nucleoside hydrolase"/>
    <property type="match status" value="1"/>
</dbReference>
<dbReference type="RefSeq" id="WP_009945437.1">
    <property type="nucleotide sequence ID" value="NZ_BAAAGS010000027.1"/>
</dbReference>
<evidence type="ECO:0000313" key="5">
    <source>
        <dbReference type="Proteomes" id="UP001500729"/>
    </source>
</evidence>
<dbReference type="PROSITE" id="PS01247">
    <property type="entry name" value="IUNH"/>
    <property type="match status" value="1"/>
</dbReference>
<evidence type="ECO:0000313" key="4">
    <source>
        <dbReference type="EMBL" id="GAA0537128.1"/>
    </source>
</evidence>
<dbReference type="GO" id="GO:0016787">
    <property type="term" value="F:hydrolase activity"/>
    <property type="evidence" value="ECO:0007669"/>
    <property type="project" value="UniProtKB-KW"/>
</dbReference>
<name>A0ABN1D8P3_SACER</name>
<dbReference type="PANTHER" id="PTHR12304:SF4">
    <property type="entry name" value="URIDINE NUCLEOSIDASE"/>
    <property type="match status" value="1"/>
</dbReference>
<proteinExistence type="predicted"/>
<dbReference type="Gene3D" id="3.90.245.10">
    <property type="entry name" value="Ribonucleoside hydrolase-like"/>
    <property type="match status" value="1"/>
</dbReference>
<dbReference type="InterPro" id="IPR036452">
    <property type="entry name" value="Ribo_hydro-like"/>
</dbReference>
<dbReference type="PANTHER" id="PTHR12304">
    <property type="entry name" value="INOSINE-URIDINE PREFERRING NUCLEOSIDE HYDROLASE"/>
    <property type="match status" value="1"/>
</dbReference>
<evidence type="ECO:0000256" key="2">
    <source>
        <dbReference type="ARBA" id="ARBA00023295"/>
    </source>
</evidence>
<keyword evidence="1 4" id="KW-0378">Hydrolase</keyword>
<evidence type="ECO:0000256" key="1">
    <source>
        <dbReference type="ARBA" id="ARBA00022801"/>
    </source>
</evidence>
<organism evidence="4 5">
    <name type="scientific">Saccharopolyspora erythraea</name>
    <name type="common">Streptomyces erythraeus</name>
    <dbReference type="NCBI Taxonomy" id="1836"/>
    <lineage>
        <taxon>Bacteria</taxon>
        <taxon>Bacillati</taxon>
        <taxon>Actinomycetota</taxon>
        <taxon>Actinomycetes</taxon>
        <taxon>Pseudonocardiales</taxon>
        <taxon>Pseudonocardiaceae</taxon>
        <taxon>Saccharopolyspora</taxon>
    </lineage>
</organism>
<dbReference type="Proteomes" id="UP001500729">
    <property type="component" value="Unassembled WGS sequence"/>
</dbReference>
<dbReference type="Pfam" id="PF01156">
    <property type="entry name" value="IU_nuc_hydro"/>
    <property type="match status" value="1"/>
</dbReference>
<feature type="domain" description="Inosine/uridine-preferring nucleoside hydrolase" evidence="3">
    <location>
        <begin position="5"/>
        <end position="300"/>
    </location>
</feature>
<evidence type="ECO:0000259" key="3">
    <source>
        <dbReference type="Pfam" id="PF01156"/>
    </source>
</evidence>
<accession>A0ABN1D8P3</accession>
<dbReference type="InterPro" id="IPR001910">
    <property type="entry name" value="Inosine/uridine_hydrolase_dom"/>
</dbReference>
<comment type="caution">
    <text evidence="4">The sequence shown here is derived from an EMBL/GenBank/DDBJ whole genome shotgun (WGS) entry which is preliminary data.</text>
</comment>
<reference evidence="4 5" key="1">
    <citation type="journal article" date="2019" name="Int. J. Syst. Evol. Microbiol.">
        <title>The Global Catalogue of Microorganisms (GCM) 10K type strain sequencing project: providing services to taxonomists for standard genome sequencing and annotation.</title>
        <authorList>
            <consortium name="The Broad Institute Genomics Platform"/>
            <consortium name="The Broad Institute Genome Sequencing Center for Infectious Disease"/>
            <person name="Wu L."/>
            <person name="Ma J."/>
        </authorList>
    </citation>
    <scope>NUCLEOTIDE SEQUENCE [LARGE SCALE GENOMIC DNA]</scope>
    <source>
        <strain evidence="4 5">JCM 10303</strain>
    </source>
</reference>
<dbReference type="EMBL" id="BAAAGS010000027">
    <property type="protein sequence ID" value="GAA0537128.1"/>
    <property type="molecule type" value="Genomic_DNA"/>
</dbReference>
<sequence length="310" mass="32583">MTIPVVLDCDPGHDDAIAILLAGASDALDLRAVTTVGGNQSLEKITLNACRVLTVAGLADVPLAAGAAKPLTRALRVAADVHGESGLDGPEWAEPTARPLELGAVELLRRTITESAEPVVLIATGPLTNVATLLLAHPEVAGRIREISWMGGSAGRGNVTPLVEFNASTDPEAARIVFGSGLPLTMCGLDVTHQALVTPAVVERLRALGTPVGDMSVELMRFFATTYRELFGFEGPPLHDPVAVARVVDPTLVRTARVNVEIETRGDWTAGATVVDLARRTGREANADVALELDVERFWDLVVGAIAVYG</sequence>
<dbReference type="CDD" id="cd02651">
    <property type="entry name" value="nuc_hydro_IU_UC_XIUA"/>
    <property type="match status" value="1"/>
</dbReference>
<dbReference type="InterPro" id="IPR015910">
    <property type="entry name" value="I/U_nuclsd_hydro_CS"/>
</dbReference>
<dbReference type="InterPro" id="IPR023186">
    <property type="entry name" value="IUNH"/>
</dbReference>
<keyword evidence="2" id="KW-0326">Glycosidase</keyword>
<keyword evidence="5" id="KW-1185">Reference proteome</keyword>
<gene>
    <name evidence="4" type="primary">rihA</name>
    <name evidence="4" type="ORF">GCM10009533_40430</name>
</gene>
<protein>
    <submittedName>
        <fullName evidence="4">Pyrimidine-specific ribonucleoside hydrolase RihA</fullName>
    </submittedName>
</protein>